<feature type="domain" description="Calcineurin-like phosphoesterase" evidence="1">
    <location>
        <begin position="2"/>
        <end position="242"/>
    </location>
</feature>
<accession>A0A956SDX8</accession>
<dbReference type="SUPFAM" id="SSF56300">
    <property type="entry name" value="Metallo-dependent phosphatases"/>
    <property type="match status" value="1"/>
</dbReference>
<dbReference type="Pfam" id="PF00149">
    <property type="entry name" value="Metallophos"/>
    <property type="match status" value="1"/>
</dbReference>
<dbReference type="Gene3D" id="3.60.21.10">
    <property type="match status" value="1"/>
</dbReference>
<dbReference type="AlphaFoldDB" id="A0A956SDX8"/>
<name>A0A956SDX8_UNCEI</name>
<gene>
    <name evidence="2" type="ORF">KDA27_13740</name>
</gene>
<dbReference type="InterPro" id="IPR004843">
    <property type="entry name" value="Calcineurin-like_PHP"/>
</dbReference>
<evidence type="ECO:0000259" key="1">
    <source>
        <dbReference type="Pfam" id="PF00149"/>
    </source>
</evidence>
<dbReference type="Proteomes" id="UP000739538">
    <property type="component" value="Unassembled WGS sequence"/>
</dbReference>
<dbReference type="InterPro" id="IPR029052">
    <property type="entry name" value="Metallo-depent_PP-like"/>
</dbReference>
<protein>
    <submittedName>
        <fullName evidence="2">Metallophosphoesterase</fullName>
    </submittedName>
</protein>
<dbReference type="EMBL" id="JAGQHS010000070">
    <property type="protein sequence ID" value="MCA9756861.1"/>
    <property type="molecule type" value="Genomic_DNA"/>
</dbReference>
<organism evidence="2 3">
    <name type="scientific">Eiseniibacteriota bacterium</name>
    <dbReference type="NCBI Taxonomy" id="2212470"/>
    <lineage>
        <taxon>Bacteria</taxon>
        <taxon>Candidatus Eiseniibacteriota</taxon>
    </lineage>
</organism>
<proteinExistence type="predicted"/>
<dbReference type="GO" id="GO:0016787">
    <property type="term" value="F:hydrolase activity"/>
    <property type="evidence" value="ECO:0007669"/>
    <property type="project" value="InterPro"/>
</dbReference>
<reference evidence="2" key="1">
    <citation type="submission" date="2020-04" db="EMBL/GenBank/DDBJ databases">
        <authorList>
            <person name="Zhang T."/>
        </authorList>
    </citation>
    <scope>NUCLEOTIDE SEQUENCE</scope>
    <source>
        <strain evidence="2">HKST-UBA02</strain>
    </source>
</reference>
<dbReference type="PANTHER" id="PTHR37523:SF1">
    <property type="entry name" value="CALCINEURIN-LIKE PHOSPHOESTERASE DOMAIN-CONTAINING PROTEIN"/>
    <property type="match status" value="1"/>
</dbReference>
<sequence length="287" mass="32508">MMRCLFASDLHGHVDRYEKLFHEIIGRHPDAVFLGGDLLPNPWVMQKSIDPEHRDFVHGFLAAELSRIRSILGARYPKVFVILGNDDARIEEAAILSVATEGLWSYAHDRRLHLGDRPVFGYACVPPSPFRLKDWERYDVSRYVDPGCVSPEEGLRTVPVPDHHIRYSTIEKDLSALVGNAEVDRAIVVFHAPPYQTCLDRAALDDQSIDHVPLDVHVGSIAIRRFLETRQPAISLHGHVHESARITGDWRDRIGRTWLFGAAHDGPELALVEFDPDTPERATRELL</sequence>
<dbReference type="PANTHER" id="PTHR37523">
    <property type="entry name" value="METALLOPHOSPHOESTERASE"/>
    <property type="match status" value="1"/>
</dbReference>
<comment type="caution">
    <text evidence="2">The sequence shown here is derived from an EMBL/GenBank/DDBJ whole genome shotgun (WGS) entry which is preliminary data.</text>
</comment>
<reference evidence="2" key="2">
    <citation type="journal article" date="2021" name="Microbiome">
        <title>Successional dynamics and alternative stable states in a saline activated sludge microbial community over 9 years.</title>
        <authorList>
            <person name="Wang Y."/>
            <person name="Ye J."/>
            <person name="Ju F."/>
            <person name="Liu L."/>
            <person name="Boyd J.A."/>
            <person name="Deng Y."/>
            <person name="Parks D.H."/>
            <person name="Jiang X."/>
            <person name="Yin X."/>
            <person name="Woodcroft B.J."/>
            <person name="Tyson G.W."/>
            <person name="Hugenholtz P."/>
            <person name="Polz M.F."/>
            <person name="Zhang T."/>
        </authorList>
    </citation>
    <scope>NUCLEOTIDE SEQUENCE</scope>
    <source>
        <strain evidence="2">HKST-UBA02</strain>
    </source>
</reference>
<evidence type="ECO:0000313" key="2">
    <source>
        <dbReference type="EMBL" id="MCA9756861.1"/>
    </source>
</evidence>
<evidence type="ECO:0000313" key="3">
    <source>
        <dbReference type="Proteomes" id="UP000739538"/>
    </source>
</evidence>